<dbReference type="Proteomes" id="UP001143856">
    <property type="component" value="Unassembled WGS sequence"/>
</dbReference>
<accession>A0ACC1P4M4</accession>
<evidence type="ECO:0000313" key="1">
    <source>
        <dbReference type="EMBL" id="KAJ2986322.1"/>
    </source>
</evidence>
<proteinExistence type="predicted"/>
<name>A0ACC1P4M4_9PEZI</name>
<evidence type="ECO:0000313" key="2">
    <source>
        <dbReference type="Proteomes" id="UP001143856"/>
    </source>
</evidence>
<keyword evidence="2" id="KW-1185">Reference proteome</keyword>
<reference evidence="1" key="1">
    <citation type="submission" date="2022-10" db="EMBL/GenBank/DDBJ databases">
        <title>Genome Sequence of Xylaria curta.</title>
        <authorList>
            <person name="Buettner E."/>
        </authorList>
    </citation>
    <scope>NUCLEOTIDE SEQUENCE</scope>
    <source>
        <strain evidence="1">Babe10</strain>
    </source>
</reference>
<comment type="caution">
    <text evidence="1">The sequence shown here is derived from an EMBL/GenBank/DDBJ whole genome shotgun (WGS) entry which is preliminary data.</text>
</comment>
<sequence length="547" mass="59747">MYSFNEESDGEDHANRPSPSNDRFPFSSPGATPVIPNIFILDPTLRQGPESGSESKVSKTDEEELLNSQLEYGYRSSASLSSLSPGCPEHTTTATGTILPRHHYQVACLQPSVSPSSSRPLSGPTQSPSVYSDAPPAYSPSPNSLFSFRSSSSQQDLPSNYRTFRVSSIMGQEVESERLLGSQPESMGQPVDEERDTRPWARRARRHLPGWLRWKHALLALVTLIVSVAFLSGIASSGPNKPNDPTTRPALPIDERPPPKVPDDGSEIPGSSGSPNDPVSPGLPFQSPFCEGRQYRYDDQELSVDFERSHNITFKEGVYRNPGSKRVRVGGRIDVRRLKESDGDPRVVLEIATNDPSLRLYTSLDADSQEIEINIPETFESSVPGQRPCVEIRGAVWAPKDAELGILSLHAIHLDILLSNDLSLRVADYTALSSVTGDIKAAVNIPASYGKISDSLLSNPDYTFVPASESWRFDSRVIEVRTTAGSIAGNWPLYDLLGLHTTSGSLEVSITPQEELKSKPKSAVLSLTSTAHWSSGRAPPCMRRQAK</sequence>
<organism evidence="1 2">
    <name type="scientific">Xylaria curta</name>
    <dbReference type="NCBI Taxonomy" id="42375"/>
    <lineage>
        <taxon>Eukaryota</taxon>
        <taxon>Fungi</taxon>
        <taxon>Dikarya</taxon>
        <taxon>Ascomycota</taxon>
        <taxon>Pezizomycotina</taxon>
        <taxon>Sordariomycetes</taxon>
        <taxon>Xylariomycetidae</taxon>
        <taxon>Xylariales</taxon>
        <taxon>Xylariaceae</taxon>
        <taxon>Xylaria</taxon>
    </lineage>
</organism>
<dbReference type="EMBL" id="JAPDGR010000963">
    <property type="protein sequence ID" value="KAJ2986322.1"/>
    <property type="molecule type" value="Genomic_DNA"/>
</dbReference>
<protein>
    <submittedName>
        <fullName evidence="1">Uncharacterized protein</fullName>
    </submittedName>
</protein>
<gene>
    <name evidence="1" type="ORF">NUW58_g5085</name>
</gene>